<dbReference type="SUPFAM" id="SSF88713">
    <property type="entry name" value="Glycoside hydrolase/deacetylase"/>
    <property type="match status" value="1"/>
</dbReference>
<dbReference type="InterPro" id="IPR011330">
    <property type="entry name" value="Glyco_hydro/deAcase_b/a-brl"/>
</dbReference>
<dbReference type="Proteomes" id="UP000448575">
    <property type="component" value="Unassembled WGS sequence"/>
</dbReference>
<keyword evidence="2" id="KW-1185">Reference proteome</keyword>
<name>A0A6N9HN96_9BURK</name>
<dbReference type="AlphaFoldDB" id="A0A6N9HN96"/>
<accession>A0A6N9HN96</accession>
<reference evidence="1 2" key="1">
    <citation type="submission" date="2019-12" db="EMBL/GenBank/DDBJ databases">
        <title>Novel species isolated from a subtropical stream in China.</title>
        <authorList>
            <person name="Lu H."/>
        </authorList>
    </citation>
    <scope>NUCLEOTIDE SEQUENCE [LARGE SCALE GENOMIC DNA]</scope>
    <source>
        <strain evidence="1 2">DS3</strain>
    </source>
</reference>
<dbReference type="GO" id="GO:0005975">
    <property type="term" value="P:carbohydrate metabolic process"/>
    <property type="evidence" value="ECO:0007669"/>
    <property type="project" value="InterPro"/>
</dbReference>
<dbReference type="Gene3D" id="3.20.20.370">
    <property type="entry name" value="Glycoside hydrolase/deacetylase"/>
    <property type="match status" value="1"/>
</dbReference>
<gene>
    <name evidence="1" type="ORF">GTP41_24200</name>
</gene>
<evidence type="ECO:0000313" key="2">
    <source>
        <dbReference type="Proteomes" id="UP000448575"/>
    </source>
</evidence>
<sequence>MRTRVCITIDTEFSIGGAFADAARQPVGEPMVWCEVGGRSQGLGFMLEQFQRHQIGATFFVEALQRQYFRHDPMAAIAQRIAAEGHEVQLHAHPCWSVFGHADWPQRVRAQPRQDDFFGRAEDDSVALIRRGQEAFGNWGVAAPTVFRSGSLQHDATLYRALARCAIPYSSCVGLAIFDSGDPDYALYSGVHPRAGVLECPVLTFQDWRLGARRHLKTLTIAGTSFAETRTLLEQAHAAGVPLVVLLTHPFEYVQRSDSGAQVRRHAVNQERLAQLCAWLDAERARFDACGMGAAAAALADSAAARRNVLLQGRPWQSLRRMATQVAYDWYGGRQLARQRGVAA</sequence>
<proteinExistence type="predicted"/>
<dbReference type="RefSeq" id="WP_161028149.1">
    <property type="nucleotide sequence ID" value="NZ_WWCJ01000026.1"/>
</dbReference>
<dbReference type="EMBL" id="WWCJ01000026">
    <property type="protein sequence ID" value="MYN05201.1"/>
    <property type="molecule type" value="Genomic_DNA"/>
</dbReference>
<evidence type="ECO:0000313" key="1">
    <source>
        <dbReference type="EMBL" id="MYN05201.1"/>
    </source>
</evidence>
<comment type="caution">
    <text evidence="1">The sequence shown here is derived from an EMBL/GenBank/DDBJ whole genome shotgun (WGS) entry which is preliminary data.</text>
</comment>
<organism evidence="1 2">
    <name type="scientific">Pseudoduganella guangdongensis</name>
    <dbReference type="NCBI Taxonomy" id="2692179"/>
    <lineage>
        <taxon>Bacteria</taxon>
        <taxon>Pseudomonadati</taxon>
        <taxon>Pseudomonadota</taxon>
        <taxon>Betaproteobacteria</taxon>
        <taxon>Burkholderiales</taxon>
        <taxon>Oxalobacteraceae</taxon>
        <taxon>Telluria group</taxon>
        <taxon>Pseudoduganella</taxon>
    </lineage>
</organism>
<protein>
    <submittedName>
        <fullName evidence="1">Polysaccharide deacetylase</fullName>
    </submittedName>
</protein>